<evidence type="ECO:0000313" key="2">
    <source>
        <dbReference type="EMBL" id="MDP9647508.1"/>
    </source>
</evidence>
<feature type="region of interest" description="Disordered" evidence="1">
    <location>
        <begin position="211"/>
        <end position="257"/>
    </location>
</feature>
<evidence type="ECO:0008006" key="4">
    <source>
        <dbReference type="Google" id="ProtNLM"/>
    </source>
</evidence>
<dbReference type="Proteomes" id="UP001229486">
    <property type="component" value="Unassembled WGS sequence"/>
</dbReference>
<feature type="compositionally biased region" description="Low complexity" evidence="1">
    <location>
        <begin position="211"/>
        <end position="246"/>
    </location>
</feature>
<dbReference type="EMBL" id="JAURTK010000003">
    <property type="protein sequence ID" value="MDP9647508.1"/>
    <property type="molecule type" value="Genomic_DNA"/>
</dbReference>
<feature type="compositionally biased region" description="Polar residues" evidence="1">
    <location>
        <begin position="248"/>
        <end position="257"/>
    </location>
</feature>
<organism evidence="2 3">
    <name type="scientific">Paraburkholderia caledonica</name>
    <dbReference type="NCBI Taxonomy" id="134536"/>
    <lineage>
        <taxon>Bacteria</taxon>
        <taxon>Pseudomonadati</taxon>
        <taxon>Pseudomonadota</taxon>
        <taxon>Betaproteobacteria</taxon>
        <taxon>Burkholderiales</taxon>
        <taxon>Burkholderiaceae</taxon>
        <taxon>Paraburkholderia</taxon>
    </lineage>
</organism>
<comment type="caution">
    <text evidence="2">The sequence shown here is derived from an EMBL/GenBank/DDBJ whole genome shotgun (WGS) entry which is preliminary data.</text>
</comment>
<gene>
    <name evidence="2" type="ORF">J2793_002954</name>
</gene>
<dbReference type="AlphaFoldDB" id="A0AB73IBY9"/>
<reference evidence="2" key="1">
    <citation type="submission" date="2023-07" db="EMBL/GenBank/DDBJ databases">
        <title>Sorghum-associated microbial communities from plants grown in Nebraska, USA.</title>
        <authorList>
            <person name="Schachtman D."/>
        </authorList>
    </citation>
    <scope>NUCLEOTIDE SEQUENCE</scope>
    <source>
        <strain evidence="2">DS1061</strain>
    </source>
</reference>
<sequence length="327" mass="33353">MSSSSDIEKLFDHFGGDANAYQEIGRENEAHSARTRWPLLVTLDLKQPLIPPIGQRAQARPQPVADEAAALAVERQDPATPKDAASVTRAKAPLFTRSHRRDIPPVVVAAATPAAPRGASRFGAPETHGEVAQATASKAADAASMPVSSPAPPATRQVEPVAAVVPPVRIASIAPLAPVSSVPPIPPIPPFMQSAPAIAAASNPPAASARTSAAAPAWAQAPAPARSGPGAARTPHAAPAPAPARTQPFMSAPTTMAASQPTSILGKLFSSQAETAPVHAAAPATQAVPLQSLFDRLRGTPRAAAASAVSAEPAESGSWLVNRPRRS</sequence>
<dbReference type="RefSeq" id="WP_392393795.1">
    <property type="nucleotide sequence ID" value="NZ_JAURTK010000003.1"/>
</dbReference>
<evidence type="ECO:0000313" key="3">
    <source>
        <dbReference type="Proteomes" id="UP001229486"/>
    </source>
</evidence>
<protein>
    <recommendedName>
        <fullName evidence="4">Cellulose biosynthesis protein BcsR</fullName>
    </recommendedName>
</protein>
<feature type="compositionally biased region" description="Low complexity" evidence="1">
    <location>
        <begin position="303"/>
        <end position="318"/>
    </location>
</feature>
<dbReference type="NCBIfam" id="NF040718">
    <property type="entry name" value="BcsP_of_Ic"/>
    <property type="match status" value="1"/>
</dbReference>
<name>A0AB73IBY9_9BURK</name>
<proteinExistence type="predicted"/>
<feature type="region of interest" description="Disordered" evidence="1">
    <location>
        <begin position="300"/>
        <end position="327"/>
    </location>
</feature>
<feature type="compositionally biased region" description="Low complexity" evidence="1">
    <location>
        <begin position="132"/>
        <end position="148"/>
    </location>
</feature>
<evidence type="ECO:0000256" key="1">
    <source>
        <dbReference type="SAM" id="MobiDB-lite"/>
    </source>
</evidence>
<dbReference type="Pfam" id="PF10945">
    <property type="entry name" value="CBP_BcsR"/>
    <property type="match status" value="1"/>
</dbReference>
<feature type="region of interest" description="Disordered" evidence="1">
    <location>
        <begin position="114"/>
        <end position="157"/>
    </location>
</feature>
<accession>A0AB73IBY9</accession>
<dbReference type="InterPro" id="IPR024487">
    <property type="entry name" value="CBP_BcsR"/>
</dbReference>